<dbReference type="Gene3D" id="3.90.1150.10">
    <property type="entry name" value="Aspartate Aminotransferase, domain 1"/>
    <property type="match status" value="1"/>
</dbReference>
<dbReference type="InterPro" id="IPR015421">
    <property type="entry name" value="PyrdxlP-dep_Trfase_major"/>
</dbReference>
<comment type="caution">
    <text evidence="12">The sequence shown here is derived from an EMBL/GenBank/DDBJ whole genome shotgun (WGS) entry which is preliminary data.</text>
</comment>
<proteinExistence type="inferred from homology"/>
<evidence type="ECO:0000256" key="2">
    <source>
        <dbReference type="ARBA" id="ARBA00003120"/>
    </source>
</evidence>
<dbReference type="GO" id="GO:0051536">
    <property type="term" value="F:iron-sulfur cluster binding"/>
    <property type="evidence" value="ECO:0007669"/>
    <property type="project" value="UniProtKB-KW"/>
</dbReference>
<comment type="similarity">
    <text evidence="3">Belongs to the class-V pyridoxal-phosphate-dependent aminotransferase family. NifS/IscS subfamily.</text>
</comment>
<evidence type="ECO:0000256" key="5">
    <source>
        <dbReference type="ARBA" id="ARBA00022679"/>
    </source>
</evidence>
<protein>
    <recommendedName>
        <fullName evidence="4">Cysteine desulfurase</fullName>
    </recommendedName>
</protein>
<comment type="function">
    <text evidence="2">Catalyzes the removal of elemental sulfur atoms from cysteine to produce alanine. Seems to participate in the biosynthesis of the nitrogenase metalloclusters by providing the inorganic sulfur required for the Fe-S core formation.</text>
</comment>
<dbReference type="Proteomes" id="UP001141619">
    <property type="component" value="Unassembled WGS sequence"/>
</dbReference>
<dbReference type="RefSeq" id="WP_274943259.1">
    <property type="nucleotide sequence ID" value="NZ_JANWOI010000002.1"/>
</dbReference>
<name>A0A9X3TXL9_9PROT</name>
<evidence type="ECO:0000256" key="10">
    <source>
        <dbReference type="ARBA" id="ARBA00050776"/>
    </source>
</evidence>
<evidence type="ECO:0000256" key="3">
    <source>
        <dbReference type="ARBA" id="ARBA00006490"/>
    </source>
</evidence>
<evidence type="ECO:0000313" key="12">
    <source>
        <dbReference type="EMBL" id="MDA5193557.1"/>
    </source>
</evidence>
<dbReference type="SUPFAM" id="SSF53383">
    <property type="entry name" value="PLP-dependent transferases"/>
    <property type="match status" value="1"/>
</dbReference>
<dbReference type="EMBL" id="JANWOI010000002">
    <property type="protein sequence ID" value="MDA5193557.1"/>
    <property type="molecule type" value="Genomic_DNA"/>
</dbReference>
<evidence type="ECO:0000256" key="9">
    <source>
        <dbReference type="ARBA" id="ARBA00023014"/>
    </source>
</evidence>
<keyword evidence="8" id="KW-0408">Iron</keyword>
<reference evidence="12" key="2">
    <citation type="journal article" date="2023" name="Syst. Appl. Microbiol.">
        <title>Govania unica gen. nov., sp. nov., a rare biosphere bacterium that represents a novel family in the class Alphaproteobacteria.</title>
        <authorList>
            <person name="Vandamme P."/>
            <person name="Peeters C."/>
            <person name="Hettiarachchi A."/>
            <person name="Cnockaert M."/>
            <person name="Carlier A."/>
        </authorList>
    </citation>
    <scope>NUCLEOTIDE SEQUENCE</scope>
    <source>
        <strain evidence="12">LMG 31809</strain>
    </source>
</reference>
<dbReference type="Pfam" id="PF00266">
    <property type="entry name" value="Aminotran_5"/>
    <property type="match status" value="1"/>
</dbReference>
<evidence type="ECO:0000256" key="4">
    <source>
        <dbReference type="ARBA" id="ARBA00013558"/>
    </source>
</evidence>
<keyword evidence="13" id="KW-1185">Reference proteome</keyword>
<comment type="catalytic activity">
    <reaction evidence="10">
        <text>(sulfur carrier)-H + L-cysteine = (sulfur carrier)-SH + L-alanine</text>
        <dbReference type="Rhea" id="RHEA:43892"/>
        <dbReference type="Rhea" id="RHEA-COMP:14737"/>
        <dbReference type="Rhea" id="RHEA-COMP:14739"/>
        <dbReference type="ChEBI" id="CHEBI:29917"/>
        <dbReference type="ChEBI" id="CHEBI:35235"/>
        <dbReference type="ChEBI" id="CHEBI:57972"/>
        <dbReference type="ChEBI" id="CHEBI:64428"/>
        <dbReference type="EC" id="2.8.1.7"/>
    </reaction>
</comment>
<accession>A0A9X3TXL9</accession>
<feature type="domain" description="Aminotransferase class V" evidence="11">
    <location>
        <begin position="5"/>
        <end position="350"/>
    </location>
</feature>
<organism evidence="12 13">
    <name type="scientific">Govanella unica</name>
    <dbReference type="NCBI Taxonomy" id="2975056"/>
    <lineage>
        <taxon>Bacteria</taxon>
        <taxon>Pseudomonadati</taxon>
        <taxon>Pseudomonadota</taxon>
        <taxon>Alphaproteobacteria</taxon>
        <taxon>Emcibacterales</taxon>
        <taxon>Govanellaceae</taxon>
        <taxon>Govanella</taxon>
    </lineage>
</organism>
<dbReference type="GO" id="GO:0031071">
    <property type="term" value="F:cysteine desulfurase activity"/>
    <property type="evidence" value="ECO:0007669"/>
    <property type="project" value="UniProtKB-EC"/>
</dbReference>
<comment type="cofactor">
    <cofactor evidence="1">
        <name>pyridoxal 5'-phosphate</name>
        <dbReference type="ChEBI" id="CHEBI:597326"/>
    </cofactor>
</comment>
<dbReference type="Gene3D" id="1.10.260.50">
    <property type="match status" value="1"/>
</dbReference>
<keyword evidence="7" id="KW-0663">Pyridoxal phosphate</keyword>
<dbReference type="PIRSF" id="PIRSF005572">
    <property type="entry name" value="NifS"/>
    <property type="match status" value="1"/>
</dbReference>
<dbReference type="InterPro" id="IPR015424">
    <property type="entry name" value="PyrdxlP-dep_Trfase"/>
</dbReference>
<evidence type="ECO:0000256" key="8">
    <source>
        <dbReference type="ARBA" id="ARBA00023004"/>
    </source>
</evidence>
<evidence type="ECO:0000256" key="1">
    <source>
        <dbReference type="ARBA" id="ARBA00001933"/>
    </source>
</evidence>
<dbReference type="InterPro" id="IPR015422">
    <property type="entry name" value="PyrdxlP-dep_Trfase_small"/>
</dbReference>
<evidence type="ECO:0000259" key="11">
    <source>
        <dbReference type="Pfam" id="PF00266"/>
    </source>
</evidence>
<reference evidence="12" key="1">
    <citation type="submission" date="2022-08" db="EMBL/GenBank/DDBJ databases">
        <authorList>
            <person name="Vandamme P."/>
            <person name="Hettiarachchi A."/>
            <person name="Peeters C."/>
            <person name="Cnockaert M."/>
            <person name="Carlier A."/>
        </authorList>
    </citation>
    <scope>NUCLEOTIDE SEQUENCE</scope>
    <source>
        <strain evidence="12">LMG 31809</strain>
    </source>
</reference>
<keyword evidence="9" id="KW-0411">Iron-sulfur</keyword>
<sequence>MKSMIYLDHNATTDLRPEAMAAMSELWTHVGNPSSVHGAGRVARQAMDRARAAVARAVNVKPAEILFTSGGTEANATALGGFGWSRVFYSATEHDSVRAALPEAAPLPVDGAGLLDLEALQAALADGPALVAVMLANNETGTIQPIAEIAAMVHAAGGHLHVDAVQALGKISVDVRALQADSMSLSAHKLGGPAGIGALVIREGLDLRPLLSGGGQEMRRRSGTENLIGIVGFGAAVSRANPAEFAEAARLRDLIESLIAEVAPDAHVFSAGVARLPNTLCVAMPGVPSETQVMALDLKGICVSAGSACSSGKVQRSHVLAAMQVPDDLARTAIRVSLGRNTDEAEVRRFVDGWIGHYRKTREKALS</sequence>
<keyword evidence="5" id="KW-0808">Transferase</keyword>
<keyword evidence="6" id="KW-0479">Metal-binding</keyword>
<evidence type="ECO:0000313" key="13">
    <source>
        <dbReference type="Proteomes" id="UP001141619"/>
    </source>
</evidence>
<dbReference type="GO" id="GO:0046872">
    <property type="term" value="F:metal ion binding"/>
    <property type="evidence" value="ECO:0007669"/>
    <property type="project" value="UniProtKB-KW"/>
</dbReference>
<dbReference type="PANTHER" id="PTHR11601:SF34">
    <property type="entry name" value="CYSTEINE DESULFURASE"/>
    <property type="match status" value="1"/>
</dbReference>
<gene>
    <name evidence="12" type="ORF">NYP16_06270</name>
</gene>
<dbReference type="InterPro" id="IPR000192">
    <property type="entry name" value="Aminotrans_V_dom"/>
</dbReference>
<dbReference type="AlphaFoldDB" id="A0A9X3TXL9"/>
<dbReference type="Gene3D" id="3.40.640.10">
    <property type="entry name" value="Type I PLP-dependent aspartate aminotransferase-like (Major domain)"/>
    <property type="match status" value="1"/>
</dbReference>
<evidence type="ECO:0000256" key="6">
    <source>
        <dbReference type="ARBA" id="ARBA00022723"/>
    </source>
</evidence>
<evidence type="ECO:0000256" key="7">
    <source>
        <dbReference type="ARBA" id="ARBA00022898"/>
    </source>
</evidence>
<dbReference type="InterPro" id="IPR016454">
    <property type="entry name" value="Cysteine_dSase"/>
</dbReference>
<dbReference type="PANTHER" id="PTHR11601">
    <property type="entry name" value="CYSTEINE DESULFURYLASE FAMILY MEMBER"/>
    <property type="match status" value="1"/>
</dbReference>